<organism evidence="3 4">
    <name type="scientific">Candidatus Methylomirabilis lanthanidiphila</name>
    <dbReference type="NCBI Taxonomy" id="2211376"/>
    <lineage>
        <taxon>Bacteria</taxon>
        <taxon>Candidatus Methylomirabilota</taxon>
        <taxon>Candidatus Methylomirabilia</taxon>
        <taxon>Candidatus Methylomirabilales</taxon>
        <taxon>Candidatus Methylomirabilaceae</taxon>
        <taxon>Candidatus Methylomirabilis</taxon>
    </lineage>
</organism>
<protein>
    <recommendedName>
        <fullName evidence="2">eCIS core domain-containing protein</fullName>
    </recommendedName>
</protein>
<gene>
    <name evidence="3" type="ORF">MELA_00262</name>
</gene>
<keyword evidence="4" id="KW-1185">Reference proteome</keyword>
<dbReference type="Proteomes" id="UP000334340">
    <property type="component" value="Unassembled WGS sequence"/>
</dbReference>
<evidence type="ECO:0000256" key="1">
    <source>
        <dbReference type="SAM" id="MobiDB-lite"/>
    </source>
</evidence>
<reference evidence="3 4" key="1">
    <citation type="submission" date="2019-07" db="EMBL/GenBank/DDBJ databases">
        <authorList>
            <person name="Cremers G."/>
        </authorList>
    </citation>
    <scope>NUCLEOTIDE SEQUENCE [LARGE SCALE GENOMIC DNA]</scope>
</reference>
<evidence type="ECO:0000313" key="4">
    <source>
        <dbReference type="Proteomes" id="UP000334340"/>
    </source>
</evidence>
<feature type="compositionally biased region" description="Pro residues" evidence="1">
    <location>
        <begin position="230"/>
        <end position="240"/>
    </location>
</feature>
<accession>A0A564ZF62</accession>
<evidence type="ECO:0000313" key="3">
    <source>
        <dbReference type="EMBL" id="VUZ83904.1"/>
    </source>
</evidence>
<name>A0A564ZF62_9BACT</name>
<feature type="compositionally biased region" description="Low complexity" evidence="1">
    <location>
        <begin position="8"/>
        <end position="20"/>
    </location>
</feature>
<feature type="region of interest" description="Disordered" evidence="1">
    <location>
        <begin position="1"/>
        <end position="20"/>
    </location>
</feature>
<feature type="region of interest" description="Disordered" evidence="1">
    <location>
        <begin position="397"/>
        <end position="444"/>
    </location>
</feature>
<feature type="compositionally biased region" description="Pro residues" evidence="1">
    <location>
        <begin position="409"/>
        <end position="420"/>
    </location>
</feature>
<dbReference type="EMBL" id="CABIKM010000003">
    <property type="protein sequence ID" value="VUZ83904.1"/>
    <property type="molecule type" value="Genomic_DNA"/>
</dbReference>
<feature type="region of interest" description="Disordered" evidence="1">
    <location>
        <begin position="171"/>
        <end position="195"/>
    </location>
</feature>
<sequence>MNRQTGIQTHQQTPTVTPVTSGLLQRKCACGNHAIAGGGCEGCTRERKAILQRAPSPSTGEGWGEGATVPPIVHEVLRSPGQPLDPATRAFMEPRFGHDFSQVRVHTDTKAAESTRAVNALAYSVGHNIVFGAGRYPANSLEGTYLLAHELAHVLQSSKSTQATSPVPALVAHPQAKQTQILSDSRSSSSERQADRMAQAIMSGFATTETPVPATGIHLQPEGGAGGPASLPPAAPPPTPTRRSMAELLMEWDGAGILNSPFRPSDIPDIPPLPVSEEQAQRLGLGTAATAVAGAAPALQPQPTIQPRPPLRLIPGGGGAPAARPTPGIGALRWFGPVAVGLTVFLTPRETAPPWMDELNPLTGEPYSSPEEYRWVRRLTNQQRDYLRWLNQARRLTPDATLENDPAPSDLPTPLPQPAPRPREREAEEPCFSMDIPRRGGHRRHDAYATKVTGSSQDYFVRTPSRRGGRAIAYDGQTAPVLVWEVKVGFGWFFNPAYSGLRDTTLARFDVQKDLGLAVARDCNYGHVWSIPSPWVAALLNVRWGGIPPVLSIAE</sequence>
<dbReference type="AlphaFoldDB" id="A0A564ZF62"/>
<proteinExistence type="predicted"/>
<feature type="domain" description="eCIS core" evidence="2">
    <location>
        <begin position="83"/>
        <end position="159"/>
    </location>
</feature>
<evidence type="ECO:0000259" key="2">
    <source>
        <dbReference type="Pfam" id="PF13699"/>
    </source>
</evidence>
<dbReference type="Pfam" id="PF13699">
    <property type="entry name" value="eCIS_core"/>
    <property type="match status" value="1"/>
</dbReference>
<feature type="region of interest" description="Disordered" evidence="1">
    <location>
        <begin position="215"/>
        <end position="241"/>
    </location>
</feature>
<dbReference type="InterPro" id="IPR025295">
    <property type="entry name" value="eCIS_core_dom"/>
</dbReference>